<reference evidence="2 3" key="1">
    <citation type="submission" date="2024-02" db="EMBL/GenBank/DDBJ databases">
        <title>Comparative Genomic Analysis of Flavobacterium Species Causing Columnaris Disease of Freshwater Fish in Thailand: Insights into Virulence and Resistance Mechanisms.</title>
        <authorList>
            <person name="Nguyen D."/>
            <person name="Chokmangmeepisarn P."/>
            <person name="Khianchaikhan K."/>
            <person name="Morishita M."/>
            <person name="Bunnoy A."/>
            <person name="Rodkhum C."/>
        </authorList>
    </citation>
    <scope>NUCLEOTIDE SEQUENCE [LARGE SCALE GENOMIC DNA]</scope>
    <source>
        <strain evidence="2 3">CNRT2201</strain>
    </source>
</reference>
<evidence type="ECO:0000313" key="2">
    <source>
        <dbReference type="EMBL" id="MFK7000920.1"/>
    </source>
</evidence>
<dbReference type="Proteomes" id="UP001621706">
    <property type="component" value="Unassembled WGS sequence"/>
</dbReference>
<keyword evidence="3" id="KW-1185">Reference proteome</keyword>
<gene>
    <name evidence="2" type="ORF">V3I07_08420</name>
</gene>
<name>A0ABW8P8P2_9FLAO</name>
<evidence type="ECO:0000313" key="3">
    <source>
        <dbReference type="Proteomes" id="UP001621706"/>
    </source>
</evidence>
<proteinExistence type="predicted"/>
<comment type="caution">
    <text evidence="2">The sequence shown here is derived from an EMBL/GenBank/DDBJ whole genome shotgun (WGS) entry which is preliminary data.</text>
</comment>
<protein>
    <submittedName>
        <fullName evidence="2">DUF3892 domain-containing protein</fullName>
    </submittedName>
</protein>
<evidence type="ECO:0000256" key="1">
    <source>
        <dbReference type="SAM" id="MobiDB-lite"/>
    </source>
</evidence>
<dbReference type="EMBL" id="JAZGZP010000010">
    <property type="protein sequence ID" value="MFK7000920.1"/>
    <property type="molecule type" value="Genomic_DNA"/>
</dbReference>
<feature type="region of interest" description="Disordered" evidence="1">
    <location>
        <begin position="80"/>
        <end position="99"/>
    </location>
</feature>
<organism evidence="2 3">
    <name type="scientific">Flavobacterium oreochromis</name>
    <dbReference type="NCBI Taxonomy" id="2906078"/>
    <lineage>
        <taxon>Bacteria</taxon>
        <taxon>Pseudomonadati</taxon>
        <taxon>Bacteroidota</taxon>
        <taxon>Flavobacteriia</taxon>
        <taxon>Flavobacteriales</taxon>
        <taxon>Flavobacteriaceae</taxon>
        <taxon>Flavobacterium</taxon>
    </lineage>
</organism>
<dbReference type="RefSeq" id="WP_088400154.1">
    <property type="nucleotide sequence ID" value="NZ_JAZGZP010000010.1"/>
</dbReference>
<sequence length="99" mass="11350">MERYYISQVRKDIHGVVTDVMLHFSNSQTLSIIGIKNTAFVIQLINSGNSVYTMIWGYPTWHSGAEVSVVRSADGRSYLRTNRNQNDRDNLDNLFPLQN</sequence>
<accession>A0ABW8P8P2</accession>
<dbReference type="InterPro" id="IPR024997">
    <property type="entry name" value="DUF3892"/>
</dbReference>
<dbReference type="Pfam" id="PF13031">
    <property type="entry name" value="DUF3892"/>
    <property type="match status" value="1"/>
</dbReference>